<gene>
    <name evidence="2" type="ORF">IAB59_01110</name>
</gene>
<organism evidence="2 3">
    <name type="scientific">Candidatus Onthousia faecipullorum</name>
    <dbReference type="NCBI Taxonomy" id="2840887"/>
    <lineage>
        <taxon>Bacteria</taxon>
        <taxon>Bacillati</taxon>
        <taxon>Bacillota</taxon>
        <taxon>Bacilli</taxon>
        <taxon>Candidatus Onthousia</taxon>
    </lineage>
</organism>
<comment type="caution">
    <text evidence="2">The sequence shown here is derived from an EMBL/GenBank/DDBJ whole genome shotgun (WGS) entry which is preliminary data.</text>
</comment>
<evidence type="ECO:0000256" key="1">
    <source>
        <dbReference type="SAM" id="Phobius"/>
    </source>
</evidence>
<keyword evidence="1" id="KW-1133">Transmembrane helix</keyword>
<dbReference type="Proteomes" id="UP000886833">
    <property type="component" value="Unassembled WGS sequence"/>
</dbReference>
<proteinExistence type="predicted"/>
<feature type="transmembrane region" description="Helical" evidence="1">
    <location>
        <begin position="12"/>
        <end position="33"/>
    </location>
</feature>
<reference evidence="2" key="2">
    <citation type="journal article" date="2021" name="PeerJ">
        <title>Extensive microbial diversity within the chicken gut microbiome revealed by metagenomics and culture.</title>
        <authorList>
            <person name="Gilroy R."/>
            <person name="Ravi A."/>
            <person name="Getino M."/>
            <person name="Pursley I."/>
            <person name="Horton D.L."/>
            <person name="Alikhan N.F."/>
            <person name="Baker D."/>
            <person name="Gharbi K."/>
            <person name="Hall N."/>
            <person name="Watson M."/>
            <person name="Adriaenssens E.M."/>
            <person name="Foster-Nyarko E."/>
            <person name="Jarju S."/>
            <person name="Secka A."/>
            <person name="Antonio M."/>
            <person name="Oren A."/>
            <person name="Chaudhuri R.R."/>
            <person name="La Ragione R."/>
            <person name="Hildebrand F."/>
            <person name="Pallen M.J."/>
        </authorList>
    </citation>
    <scope>NUCLEOTIDE SEQUENCE</scope>
    <source>
        <strain evidence="2">CHK195-26880</strain>
    </source>
</reference>
<dbReference type="EMBL" id="DVKQ01000008">
    <property type="protein sequence ID" value="HIT37062.1"/>
    <property type="molecule type" value="Genomic_DNA"/>
</dbReference>
<evidence type="ECO:0000313" key="3">
    <source>
        <dbReference type="Proteomes" id="UP000886833"/>
    </source>
</evidence>
<reference evidence="2" key="1">
    <citation type="submission" date="2020-10" db="EMBL/GenBank/DDBJ databases">
        <authorList>
            <person name="Gilroy R."/>
        </authorList>
    </citation>
    <scope>NUCLEOTIDE SEQUENCE</scope>
    <source>
        <strain evidence="2">CHK195-26880</strain>
    </source>
</reference>
<evidence type="ECO:0000313" key="2">
    <source>
        <dbReference type="EMBL" id="HIT37062.1"/>
    </source>
</evidence>
<name>A0A9D1KC80_9FIRM</name>
<keyword evidence="1" id="KW-0812">Transmembrane</keyword>
<accession>A0A9D1KC80</accession>
<keyword evidence="1" id="KW-0472">Membrane</keyword>
<protein>
    <submittedName>
        <fullName evidence="2">Uncharacterized protein</fullName>
    </submittedName>
</protein>
<dbReference type="AlphaFoldDB" id="A0A9D1KC80"/>
<sequence>MGRLNNRGFGMSTMLIFIGIFIVILIAIMVLAYNNGVEKDSPVKAVEKENGMFTTPEDEEEDN</sequence>